<evidence type="ECO:0000259" key="4">
    <source>
        <dbReference type="SMART" id="SM01360"/>
    </source>
</evidence>
<sequence>MLVSKWMTGLVLCFSWIVLAGCNQDDAAENRSENVTEQANQRLNQAQIHTKPDVLPEAVELKQPIVNSKTSAKTSVLDSTSYQKWQSYLLSLPKYWVSAYQPIIIQFSQNVSAEHELNQPIEGLISAEPQIDFITRFDSQNQISIELLEPMQRNTEYTFWLSSKPLANIPSNLPELPVRVTAMAQDFSIKLDGLMIEEYDNNYISGEIVTDDAELDDNIEDILTAKLADKSLAIQWQHTSATEHKFKIENIERKSVPYQIELAWSGKAITVDKFGSEIIDIPSLDEFVVTASSVQQVDGQYISVLFSKALANKQSVKGLVLVNGRAPRRVLIKGNSLKVFPSDTLSGEVELTVLAGIKSNKGQALTQAFDSKLTLLNTKPGVRFVGKHNILARSGKKTVSISAANVDSIQIKAYQVQTQNLPQFIQHNPLSSNRIDKKTSQVLWQKTYVLPEVAKDQWRNYELDLTELMPQTSSDLLALELSIDQSNSILDCGEARPLHDNQLEQASWAVDQIKTEPSWVRRYYRSQGYGSWRDRNNPCKTRYYNYYNNPTKAVKYFSSSNLGLIAKMAMKHQLHVVVNQLDTAKPAKNVDVAVYNYQHQLLTSAKTDEFGMVHLNPATAPYYIIARQGADISFLRLSRNAALSTNVFDTSGELNTNGIKGYFYAERAIWRPGDDIYLTFIMLDKSKSLPENYPLSLDFFDPKGAKVSVTTQSEPVNGFYRFNLKTTEQAITGNWKAIIKLGQTYFSKTIPVETITPNRLKMALEISGQQANQPLTFDQPPYSVNLTAQWLHGAIAKALKADVSVSAIPTKTQFKTYNQFVFDDPSRQLQSKSQLIFEGKLDDKGQANFKYQPIFASSPGQVKLNFTTRVFEQGGQFSTQYSHLNFMPYQKLAGLNVPKGSGWNDSISKDEDHNIQFVTLDGKGLAEPNQNLELTLHKLSWRWWWDYSRDNLGAYLNSAHADLQLRKKLKTNDQGLANWQLKGNEYDWGRYLIRVCHQASQHCSGKIVYLGWSYQDSKNPSAETQLMLTLDKAEYQVGDTAYLTIPQSLPSATKAQYLLSLENGSEVISLSWVSEQISGNRLAIPITAEMAPNVYAHISLIQAVESKTNDAPVRLYGVVPILVNNPNNQLHPVINAAKKVRPKSKFDVQVSEQSGQAMTYTLAVVDEGLLGITNFKTPNPSHAFYQKEALGVLTWDMYDLLAKNNNHSISGLISLGGSDEAKKDAELANQRRFPPVVKFLGPFELAAGKVQNHQIQLEEYLGEVRLMLVAANISKPNAAAFGAAEKSVVVSQPLGVLSTAPRVVAPNETFSLPVNIFVSDHKLGPVKVAVKTNELLAAEVDSAELSFDLVEGERGDEIVELKLKSLNQVGQAKITVTATSANQVASQTIYLQVRSVNSPQSISQVKLVKPGETASLNLTPNGLVNTNQTQFNVSRFPAINLAEQLDYLIKYPHGCLEQTSSKLFAQLYLNRFTQLSDWQQAEVEDNIKIGIDKLKQFQLSSGAFSYWQGGNYANLWANSYAGHFLLEAKKLGYFVPAELVSSWLAEQQRYVEKRFRNQANNSSIAYAIYTLALADKPNFNAMNRLKAKLEVNLNSNNQEQQTQHQQQDLKLSAWLLAMSYAEAGAIDAAQQVFSFTDKQVEAYPYSGYNYGSKTRDLAIRLMTESAIQDRAASWESATQLSQSLSSQDYLSTQSRAWSLVALAAAFNYEKSDSQFSYRLNQAAEHQVNTQDAIYQLPIASQVDPKLNKASEVAIHFTNQSDVNLYTELTNIGIPESGDEIAGESKLSLSVVFTDLDDNPISVDKIKQGTDFKAITEIRALDKSARLENLALTMTLPSGWQLKNSRLSGAKIAKGLDYQDIRDDQLLSYFSLGKYLSYQDINQTSVRIETEFNASFKGEFYLPGWHVKGMYDHNVWARLKGKWIQVVSEP</sequence>
<evidence type="ECO:0008006" key="7">
    <source>
        <dbReference type="Google" id="ProtNLM"/>
    </source>
</evidence>
<comment type="similarity">
    <text evidence="1">Belongs to the protease inhibitor I39 (alpha-2-macroglobulin) family. Bacterial alpha-2-macroglobulin subfamily.</text>
</comment>
<evidence type="ECO:0000259" key="3">
    <source>
        <dbReference type="SMART" id="SM01359"/>
    </source>
</evidence>
<dbReference type="InterPro" id="IPR008930">
    <property type="entry name" value="Terpenoid_cyclase/PrenylTrfase"/>
</dbReference>
<dbReference type="CDD" id="cd02891">
    <property type="entry name" value="A2M_like"/>
    <property type="match status" value="1"/>
</dbReference>
<dbReference type="Pfam" id="PF07703">
    <property type="entry name" value="A2M_BRD"/>
    <property type="match status" value="1"/>
</dbReference>
<keyword evidence="6" id="KW-1185">Reference proteome</keyword>
<dbReference type="SMART" id="SM01360">
    <property type="entry name" value="A2M"/>
    <property type="match status" value="1"/>
</dbReference>
<dbReference type="PATRIC" id="fig|1513271.3.peg.2826"/>
<feature type="domain" description="Alpha-2-macroglobulin bait region" evidence="3">
    <location>
        <begin position="1026"/>
        <end position="1172"/>
    </location>
</feature>
<protein>
    <recommendedName>
        <fullName evidence="7">Alpha-2-macroglobulin domain-containing protein</fullName>
    </recommendedName>
</protein>
<dbReference type="OrthoDB" id="9767116at2"/>
<name>A0A0J8GTB1_9ALTE</name>
<dbReference type="SMART" id="SM01419">
    <property type="entry name" value="Thiol-ester_cl"/>
    <property type="match status" value="1"/>
</dbReference>
<dbReference type="InterPro" id="IPR021868">
    <property type="entry name" value="Alpha_2_Macroglob_MG3"/>
</dbReference>
<organism evidence="5 6">
    <name type="scientific">Catenovulum maritimum</name>
    <dbReference type="NCBI Taxonomy" id="1513271"/>
    <lineage>
        <taxon>Bacteria</taxon>
        <taxon>Pseudomonadati</taxon>
        <taxon>Pseudomonadota</taxon>
        <taxon>Gammaproteobacteria</taxon>
        <taxon>Alteromonadales</taxon>
        <taxon>Alteromonadaceae</taxon>
        <taxon>Catenovulum</taxon>
    </lineage>
</organism>
<evidence type="ECO:0000313" key="5">
    <source>
        <dbReference type="EMBL" id="KMT64524.1"/>
    </source>
</evidence>
<dbReference type="STRING" id="1513271.XM47_13775"/>
<dbReference type="Pfam" id="PF17972">
    <property type="entry name" value="bMG5"/>
    <property type="match status" value="1"/>
</dbReference>
<evidence type="ECO:0000313" key="6">
    <source>
        <dbReference type="Proteomes" id="UP000037600"/>
    </source>
</evidence>
<accession>A0A0J8GTB1</accession>
<dbReference type="InterPro" id="IPR041462">
    <property type="entry name" value="Bact_A2M_MG6"/>
</dbReference>
<dbReference type="Proteomes" id="UP000037600">
    <property type="component" value="Unassembled WGS sequence"/>
</dbReference>
<feature type="chain" id="PRO_5005298956" description="Alpha-2-macroglobulin domain-containing protein" evidence="2">
    <location>
        <begin position="21"/>
        <end position="1929"/>
    </location>
</feature>
<reference evidence="5 6" key="1">
    <citation type="submission" date="2015-04" db="EMBL/GenBank/DDBJ databases">
        <title>Draft Genome Sequence of the Novel Agar-Digesting Marine Bacterium Q1.</title>
        <authorList>
            <person name="Li Y."/>
            <person name="Li D."/>
            <person name="Chen G."/>
            <person name="Du Z."/>
        </authorList>
    </citation>
    <scope>NUCLEOTIDE SEQUENCE [LARGE SCALE GENOMIC DNA]</scope>
    <source>
        <strain evidence="5 6">Q1</strain>
    </source>
</reference>
<feature type="signal peptide" evidence="2">
    <location>
        <begin position="1"/>
        <end position="20"/>
    </location>
</feature>
<dbReference type="PANTHER" id="PTHR40094">
    <property type="entry name" value="ALPHA-2-MACROGLOBULIN HOMOLOG"/>
    <property type="match status" value="1"/>
</dbReference>
<dbReference type="GO" id="GO:0004866">
    <property type="term" value="F:endopeptidase inhibitor activity"/>
    <property type="evidence" value="ECO:0007669"/>
    <property type="project" value="InterPro"/>
</dbReference>
<dbReference type="InterPro" id="IPR051802">
    <property type="entry name" value="YfhM-like"/>
</dbReference>
<dbReference type="SMART" id="SM01359">
    <property type="entry name" value="A2M_N_2"/>
    <property type="match status" value="1"/>
</dbReference>
<evidence type="ECO:0000256" key="2">
    <source>
        <dbReference type="SAM" id="SignalP"/>
    </source>
</evidence>
<dbReference type="PROSITE" id="PS51257">
    <property type="entry name" value="PROKAR_LIPOPROTEIN"/>
    <property type="match status" value="1"/>
</dbReference>
<dbReference type="InterPro" id="IPR002890">
    <property type="entry name" value="MG2"/>
</dbReference>
<dbReference type="PANTHER" id="PTHR40094:SF1">
    <property type="entry name" value="UBIQUITIN DOMAIN-CONTAINING PROTEIN"/>
    <property type="match status" value="1"/>
</dbReference>
<dbReference type="InterPro" id="IPR011625">
    <property type="entry name" value="A2M_N_BRD"/>
</dbReference>
<dbReference type="InterPro" id="IPR041203">
    <property type="entry name" value="Bact_A2M_MG5"/>
</dbReference>
<dbReference type="Pfam" id="PF01835">
    <property type="entry name" value="MG2"/>
    <property type="match status" value="1"/>
</dbReference>
<dbReference type="InterPro" id="IPR001599">
    <property type="entry name" value="Macroglobln_a2"/>
</dbReference>
<dbReference type="RefSeq" id="WP_048693638.1">
    <property type="nucleotide sequence ID" value="NZ_KQ130496.1"/>
</dbReference>
<proteinExistence type="inferred from homology"/>
<dbReference type="Pfam" id="PF11974">
    <property type="entry name" value="bMG3"/>
    <property type="match status" value="1"/>
</dbReference>
<comment type="caution">
    <text evidence="5">The sequence shown here is derived from an EMBL/GenBank/DDBJ whole genome shotgun (WGS) entry which is preliminary data.</text>
</comment>
<feature type="domain" description="Alpha-2-macroglobulin" evidence="4">
    <location>
        <begin position="1236"/>
        <end position="1330"/>
    </location>
</feature>
<gene>
    <name evidence="5" type="ORF">XM47_13775</name>
</gene>
<dbReference type="EMBL" id="LAZL01000023">
    <property type="protein sequence ID" value="KMT64524.1"/>
    <property type="molecule type" value="Genomic_DNA"/>
</dbReference>
<dbReference type="InterPro" id="IPR047565">
    <property type="entry name" value="Alpha-macroglob_thiol-ester_cl"/>
</dbReference>
<evidence type="ECO:0000256" key="1">
    <source>
        <dbReference type="ARBA" id="ARBA00010556"/>
    </source>
</evidence>
<keyword evidence="2" id="KW-0732">Signal</keyword>
<dbReference type="SUPFAM" id="SSF48239">
    <property type="entry name" value="Terpenoid cyclases/Protein prenyltransferases"/>
    <property type="match status" value="1"/>
</dbReference>
<dbReference type="Gene3D" id="1.50.10.20">
    <property type="match status" value="1"/>
</dbReference>
<dbReference type="Pfam" id="PF17962">
    <property type="entry name" value="bMG6"/>
    <property type="match status" value="1"/>
</dbReference>
<dbReference type="Gene3D" id="2.60.40.1930">
    <property type="match status" value="1"/>
</dbReference>